<evidence type="ECO:0000256" key="1">
    <source>
        <dbReference type="SAM" id="MobiDB-lite"/>
    </source>
</evidence>
<sequence>MTEQTHITDPHQPDDARPERAHDPGVVSPTDADPVGAQTPGSPSDRVTWLGVDDLNTPVPFEDVTGQTHAYRGDPDPPPFEAFDLDSD</sequence>
<evidence type="ECO:0000313" key="3">
    <source>
        <dbReference type="Proteomes" id="UP001056535"/>
    </source>
</evidence>
<proteinExistence type="predicted"/>
<keyword evidence="3" id="KW-1185">Reference proteome</keyword>
<feature type="region of interest" description="Disordered" evidence="1">
    <location>
        <begin position="1"/>
        <end position="88"/>
    </location>
</feature>
<dbReference type="EMBL" id="CP099490">
    <property type="protein sequence ID" value="USQ77622.1"/>
    <property type="molecule type" value="Genomic_DNA"/>
</dbReference>
<dbReference type="RefSeq" id="WP_252622956.1">
    <property type="nucleotide sequence ID" value="NZ_CP099490.1"/>
</dbReference>
<organism evidence="2 3">
    <name type="scientific">Ornithinimicrobium cryptoxanthini</name>
    <dbReference type="NCBI Taxonomy" id="2934161"/>
    <lineage>
        <taxon>Bacteria</taxon>
        <taxon>Bacillati</taxon>
        <taxon>Actinomycetota</taxon>
        <taxon>Actinomycetes</taxon>
        <taxon>Micrococcales</taxon>
        <taxon>Ornithinimicrobiaceae</taxon>
        <taxon>Ornithinimicrobium</taxon>
    </lineage>
</organism>
<dbReference type="Proteomes" id="UP001056535">
    <property type="component" value="Chromosome"/>
</dbReference>
<evidence type="ECO:0000313" key="2">
    <source>
        <dbReference type="EMBL" id="USQ77622.1"/>
    </source>
</evidence>
<feature type="compositionally biased region" description="Basic and acidic residues" evidence="1">
    <location>
        <begin position="1"/>
        <end position="23"/>
    </location>
</feature>
<name>A0ABY4YN92_9MICO</name>
<evidence type="ECO:0008006" key="4">
    <source>
        <dbReference type="Google" id="ProtNLM"/>
    </source>
</evidence>
<protein>
    <recommendedName>
        <fullName evidence="4">ATP-grasp target RiPP</fullName>
    </recommendedName>
</protein>
<reference evidence="2" key="1">
    <citation type="submission" date="2022-06" db="EMBL/GenBank/DDBJ databases">
        <title>Ornithinimicrobium JY.X270.</title>
        <authorList>
            <person name="Huang Y."/>
        </authorList>
    </citation>
    <scope>NUCLEOTIDE SEQUENCE</scope>
    <source>
        <strain evidence="2">JY.X270</strain>
    </source>
</reference>
<accession>A0ABY4YN92</accession>
<gene>
    <name evidence="2" type="ORF">NF557_06880</name>
</gene>